<evidence type="ECO:0000256" key="1">
    <source>
        <dbReference type="ARBA" id="ARBA00022737"/>
    </source>
</evidence>
<dbReference type="EMBL" id="LN681225">
    <property type="protein sequence ID" value="CEK09246.1"/>
    <property type="molecule type" value="Genomic_DNA"/>
</dbReference>
<dbReference type="Pfam" id="PF13432">
    <property type="entry name" value="TPR_16"/>
    <property type="match status" value="1"/>
</dbReference>
<dbReference type="SMART" id="SM00028">
    <property type="entry name" value="TPR"/>
    <property type="match status" value="5"/>
</dbReference>
<dbReference type="STRING" id="449.LHA_0129"/>
<evidence type="ECO:0000313" key="3">
    <source>
        <dbReference type="EMBL" id="CEK09246.1"/>
    </source>
</evidence>
<sequence length="1020" mass="119189">MAYGKGISAKYSANVVQRLYLLGERHFAQGQYDAAITAFNSVLNSESTHINALRYKGLAHLKLAQFSQGLASFKEILKQTPEDVSAKQHVADIWSNIIAKGQEYFEKGDYQKALDIFESGLKIDDSNLNAHIQKGLAHWKLFDADSAVMSFQRVLKDEPNNQVVKNYLAALFVELGLQSAFEFNKYQANIYFETALKYSPENLKAKELLTFVSTENENLTRSYALTETYQFRLKEIQDRHKTMPNQMTNIQRAEWIVELISFINHFYKKRNTPYSFVNPGLFELSERGTHLRLRGLGAYFLQTYPTVISDHVTAHSTESSNKLDEYCLSQLQNGSDDIYFSDLFLVLRMVFETIHQLPRQDKDKANQKLPWGDSSWYYLEFLGSLFSTSFDRQKNFKVEILVDFEAIQNKENRESIEQFRLSVANYLCLVKVVSLAIIAEDLLCIDEFFRSFAEHLRNPQVDLIKMRDLPNLPILINHFKELFSLYRICAFMPHTQSPATLIELNNYNKAGDYKSTPYQQFQKTNWAPAKGLKGKFALLRQLTCLGELFTHRCFGSSVDSLLFISPLVLQSIRNGLAHIEELHSAKTVINLERNDARIDKLLFELVQLRAKVINFIITRQKQYPLWPQTNQEFQRWQPDVTSYWQQVSKRYHEEHDLFNEQTYAPGQPLLAEKDILWVLSLFKDTTADEIAFKRNFEKELRGELRPSYKELNNNVYLRYVKDEEKNKSNRKYLGDYITAAYKKYDVLRRERKEEVVKESREREQSIRKCQQMAVLQYPTLHELSEEFTAQLNDHLHKMSPNHLLINLNLRFKNLMDLLAESHIVFNLEQTVTSQFDRYTQFNKLLNEDIQFFLACGYLLTQIISILNHFSTARIIPALIPEANLELNDWLALMGYLKLRLMDWVSLRNLMMHSDSIVESEELFAFQIHFHKLPTALSQVIVDLLFNVLPKIKSFSPQLLEKIVLSKDHHIRQHEPFNYKRIEHIFELMLLKEQGCHRLRFYKPEGKSEATGEGVSNCIKF</sequence>
<dbReference type="SUPFAM" id="SSF48452">
    <property type="entry name" value="TPR-like"/>
    <property type="match status" value="1"/>
</dbReference>
<feature type="repeat" description="TPR" evidence="2">
    <location>
        <begin position="16"/>
        <end position="49"/>
    </location>
</feature>
<feature type="repeat" description="TPR" evidence="2">
    <location>
        <begin position="50"/>
        <end position="83"/>
    </location>
</feature>
<organism evidence="3 4">
    <name type="scientific">Legionella hackeliae</name>
    <dbReference type="NCBI Taxonomy" id="449"/>
    <lineage>
        <taxon>Bacteria</taxon>
        <taxon>Pseudomonadati</taxon>
        <taxon>Pseudomonadota</taxon>
        <taxon>Gammaproteobacteria</taxon>
        <taxon>Legionellales</taxon>
        <taxon>Legionellaceae</taxon>
        <taxon>Legionella</taxon>
    </lineage>
</organism>
<dbReference type="KEGG" id="lha:LHA_0129"/>
<dbReference type="Pfam" id="PF13181">
    <property type="entry name" value="TPR_8"/>
    <property type="match status" value="1"/>
</dbReference>
<dbReference type="RefSeq" id="WP_045104813.1">
    <property type="nucleotide sequence ID" value="NZ_LN681225.1"/>
</dbReference>
<feature type="repeat" description="TPR" evidence="2">
    <location>
        <begin position="94"/>
        <end position="127"/>
    </location>
</feature>
<accession>A0A0A8UP11</accession>
<dbReference type="AlphaFoldDB" id="A0A0A8UP11"/>
<dbReference type="InterPro" id="IPR011990">
    <property type="entry name" value="TPR-like_helical_dom_sf"/>
</dbReference>
<feature type="repeat" description="TPR" evidence="2">
    <location>
        <begin position="128"/>
        <end position="161"/>
    </location>
</feature>
<dbReference type="InterPro" id="IPR019734">
    <property type="entry name" value="TPR_rpt"/>
</dbReference>
<dbReference type="Gene3D" id="1.25.40.10">
    <property type="entry name" value="Tetratricopeptide repeat domain"/>
    <property type="match status" value="2"/>
</dbReference>
<protein>
    <submittedName>
        <fullName evidence="3">Uncharacterized protein</fullName>
    </submittedName>
</protein>
<dbReference type="OrthoDB" id="5637745at2"/>
<proteinExistence type="predicted"/>
<dbReference type="PROSITE" id="PS50005">
    <property type="entry name" value="TPR"/>
    <property type="match status" value="4"/>
</dbReference>
<keyword evidence="4" id="KW-1185">Reference proteome</keyword>
<dbReference type="PATRIC" id="fig|449.7.peg.1911"/>
<keyword evidence="2" id="KW-0802">TPR repeat</keyword>
<name>A0A0A8UP11_LEGHA</name>
<dbReference type="PANTHER" id="PTHR45188">
    <property type="entry name" value="DNAJ PROTEIN P58IPK HOMOLOG"/>
    <property type="match status" value="1"/>
</dbReference>
<dbReference type="PANTHER" id="PTHR45188:SF2">
    <property type="entry name" value="DNAJ HOMOLOG SUBFAMILY C MEMBER 7"/>
    <property type="match status" value="1"/>
</dbReference>
<evidence type="ECO:0000313" key="4">
    <source>
        <dbReference type="Proteomes" id="UP000032803"/>
    </source>
</evidence>
<reference evidence="4" key="1">
    <citation type="submission" date="2014-09" db="EMBL/GenBank/DDBJ databases">
        <authorList>
            <person name="Gomez-Valero L."/>
        </authorList>
    </citation>
    <scope>NUCLEOTIDE SEQUENCE [LARGE SCALE GENOMIC DNA]</scope>
    <source>
        <strain evidence="4">ATCC35250</strain>
    </source>
</reference>
<dbReference type="Proteomes" id="UP000032803">
    <property type="component" value="Chromosome I"/>
</dbReference>
<keyword evidence="1" id="KW-0677">Repeat</keyword>
<gene>
    <name evidence="3" type="ORF">LHA_0129</name>
</gene>
<evidence type="ECO:0000256" key="2">
    <source>
        <dbReference type="PROSITE-ProRule" id="PRU00339"/>
    </source>
</evidence>
<dbReference type="HOGENOM" id="CLU_296098_0_0_6"/>